<protein>
    <submittedName>
        <fullName evidence="1">Putative secreted protein</fullName>
    </submittedName>
</protein>
<reference evidence="1" key="1">
    <citation type="submission" date="2018-01" db="EMBL/GenBank/DDBJ databases">
        <title>An insight into the sialome of Amazonian anophelines.</title>
        <authorList>
            <person name="Ribeiro J.M."/>
            <person name="Scarpassa V."/>
            <person name="Calvo E."/>
        </authorList>
    </citation>
    <scope>NUCLEOTIDE SEQUENCE</scope>
    <source>
        <tissue evidence="1">Salivary glands</tissue>
    </source>
</reference>
<evidence type="ECO:0000313" key="1">
    <source>
        <dbReference type="EMBL" id="MBW63234.1"/>
    </source>
</evidence>
<dbReference type="EMBL" id="GGFJ01014093">
    <property type="protein sequence ID" value="MBW63234.1"/>
    <property type="molecule type" value="Transcribed_RNA"/>
</dbReference>
<name>A0A2M4CD46_9DIPT</name>
<organism evidence="1">
    <name type="scientific">Anopheles marajoara</name>
    <dbReference type="NCBI Taxonomy" id="58244"/>
    <lineage>
        <taxon>Eukaryota</taxon>
        <taxon>Metazoa</taxon>
        <taxon>Ecdysozoa</taxon>
        <taxon>Arthropoda</taxon>
        <taxon>Hexapoda</taxon>
        <taxon>Insecta</taxon>
        <taxon>Pterygota</taxon>
        <taxon>Neoptera</taxon>
        <taxon>Endopterygota</taxon>
        <taxon>Diptera</taxon>
        <taxon>Nematocera</taxon>
        <taxon>Culicoidea</taxon>
        <taxon>Culicidae</taxon>
        <taxon>Anophelinae</taxon>
        <taxon>Anopheles</taxon>
    </lineage>
</organism>
<sequence>MILFRLRVTVLATSFSFAKSYVRSGFTNMFKAIEAKLHTAISSFEEYSTISVHRFEHLIVPTFCWLLLRLHASL</sequence>
<dbReference type="AlphaFoldDB" id="A0A2M4CD46"/>
<proteinExistence type="predicted"/>
<accession>A0A2M4CD46</accession>